<keyword evidence="2" id="KW-0732">Signal</keyword>
<dbReference type="InterPro" id="IPR011761">
    <property type="entry name" value="ATP-grasp"/>
</dbReference>
<evidence type="ECO:0000256" key="1">
    <source>
        <dbReference type="PROSITE-ProRule" id="PRU00409"/>
    </source>
</evidence>
<dbReference type="SUPFAM" id="SSF56059">
    <property type="entry name" value="Glutathione synthetase ATP-binding domain-like"/>
    <property type="match status" value="1"/>
</dbReference>
<keyword evidence="1" id="KW-0067">ATP-binding</keyword>
<protein>
    <submittedName>
        <fullName evidence="4">Endospore coat-associated protein YheC</fullName>
    </submittedName>
</protein>
<proteinExistence type="predicted"/>
<accession>A0A8J3F8G8</accession>
<dbReference type="GO" id="GO:0005524">
    <property type="term" value="F:ATP binding"/>
    <property type="evidence" value="ECO:0007669"/>
    <property type="project" value="UniProtKB-UniRule"/>
</dbReference>
<dbReference type="GO" id="GO:0046872">
    <property type="term" value="F:metal ion binding"/>
    <property type="evidence" value="ECO:0007669"/>
    <property type="project" value="InterPro"/>
</dbReference>
<keyword evidence="5" id="KW-1185">Reference proteome</keyword>
<dbReference type="Proteomes" id="UP000637720">
    <property type="component" value="Unassembled WGS sequence"/>
</dbReference>
<evidence type="ECO:0000256" key="2">
    <source>
        <dbReference type="SAM" id="SignalP"/>
    </source>
</evidence>
<dbReference type="EMBL" id="BMOF01000003">
    <property type="protein sequence ID" value="GGJ92853.1"/>
    <property type="molecule type" value="Genomic_DNA"/>
</dbReference>
<gene>
    <name evidence="4" type="primary">yheC</name>
    <name evidence="4" type="ORF">GCM10007043_03180</name>
</gene>
<dbReference type="InterPro" id="IPR026838">
    <property type="entry name" value="YheC/D"/>
</dbReference>
<dbReference type="Pfam" id="PF14398">
    <property type="entry name" value="ATPgrasp_YheCD"/>
    <property type="match status" value="1"/>
</dbReference>
<feature type="chain" id="PRO_5038722475" evidence="2">
    <location>
        <begin position="23"/>
        <end position="372"/>
    </location>
</feature>
<dbReference type="PROSITE" id="PS50975">
    <property type="entry name" value="ATP_GRASP"/>
    <property type="match status" value="1"/>
</dbReference>
<evidence type="ECO:0000313" key="4">
    <source>
        <dbReference type="EMBL" id="GGJ92853.1"/>
    </source>
</evidence>
<feature type="domain" description="ATP-grasp" evidence="3">
    <location>
        <begin position="119"/>
        <end position="359"/>
    </location>
</feature>
<reference evidence="4" key="1">
    <citation type="journal article" date="2014" name="Int. J. Syst. Evol. Microbiol.">
        <title>Complete genome sequence of Corynebacterium casei LMG S-19264T (=DSM 44701T), isolated from a smear-ripened cheese.</title>
        <authorList>
            <consortium name="US DOE Joint Genome Institute (JGI-PGF)"/>
            <person name="Walter F."/>
            <person name="Albersmeier A."/>
            <person name="Kalinowski J."/>
            <person name="Ruckert C."/>
        </authorList>
    </citation>
    <scope>NUCLEOTIDE SEQUENCE</scope>
    <source>
        <strain evidence="4">JCM 14719</strain>
    </source>
</reference>
<dbReference type="RefSeq" id="WP_188816619.1">
    <property type="nucleotide sequence ID" value="NZ_BMOF01000003.1"/>
</dbReference>
<feature type="signal peptide" evidence="2">
    <location>
        <begin position="1"/>
        <end position="22"/>
    </location>
</feature>
<evidence type="ECO:0000259" key="3">
    <source>
        <dbReference type="PROSITE" id="PS50975"/>
    </source>
</evidence>
<dbReference type="Gene3D" id="3.30.470.20">
    <property type="entry name" value="ATP-grasp fold, B domain"/>
    <property type="match status" value="1"/>
</dbReference>
<evidence type="ECO:0000313" key="5">
    <source>
        <dbReference type="Proteomes" id="UP000637720"/>
    </source>
</evidence>
<comment type="caution">
    <text evidence="4">The sequence shown here is derived from an EMBL/GenBank/DDBJ whole genome shotgun (WGS) entry which is preliminary data.</text>
</comment>
<dbReference type="AlphaFoldDB" id="A0A8J3F8G8"/>
<organism evidence="4 5">
    <name type="scientific">Calditerricola satsumensis</name>
    <dbReference type="NCBI Taxonomy" id="373054"/>
    <lineage>
        <taxon>Bacteria</taxon>
        <taxon>Bacillati</taxon>
        <taxon>Bacillota</taxon>
        <taxon>Bacilli</taxon>
        <taxon>Bacillales</taxon>
        <taxon>Bacillaceae</taxon>
        <taxon>Calditerricola</taxon>
    </lineage>
</organism>
<keyword evidence="1" id="KW-0547">Nucleotide-binding</keyword>
<name>A0A8J3F8G8_9BACI</name>
<reference evidence="4" key="2">
    <citation type="submission" date="2020-09" db="EMBL/GenBank/DDBJ databases">
        <authorList>
            <person name="Sun Q."/>
            <person name="Ohkuma M."/>
        </authorList>
    </citation>
    <scope>NUCLEOTIDE SEQUENCE</scope>
    <source>
        <strain evidence="4">JCM 14719</strain>
    </source>
</reference>
<sequence>MAPWSSLGVLAFAMSAAPFPFAERTFFTQLAEAGQELKIQVFVLDPRTVHLGSRRASGYAWRNGRWRREPIALPALLYDRCYYPNRTAYRRLSPFVAAIKALPHILFLGHGLPHKWAVYRMLRTSPALRPYLPETAPLSSAALLRLWLRRHGSVVVKPRGGAQGRGVLRIQPESGGWRVVGRDGHNRPVARRIASFEALWAHLVPLHRSHSLIVQPYLALHTVDQTPFDLRVLVQKDGTGTWRLTGSAVRAGQPGSLTANLHGGGRALATQPFLEAHYPHQTVARITEHVHTIATVLPSHLEAHHGRLFELGIDLGIEPDGRVWILEVNSKPGRASFWHTGDWKAARLSVLRPLEYARWLLMSSPQTGGRFS</sequence>